<dbReference type="STRING" id="29542.A6070_11005"/>
<gene>
    <name evidence="5" type="ORF">A7E75_02385</name>
</gene>
<feature type="chain" id="PRO_5012317973" description="OmpA-like domain-containing protein" evidence="3">
    <location>
        <begin position="20"/>
        <end position="199"/>
    </location>
</feature>
<keyword evidence="1" id="KW-0472">Membrane</keyword>
<dbReference type="KEGG" id="pace:A6070_11005"/>
<dbReference type="SUPFAM" id="SSF103088">
    <property type="entry name" value="OmpA-like"/>
    <property type="match status" value="1"/>
</dbReference>
<reference evidence="5 6" key="1">
    <citation type="journal article" date="2017" name="Genome Announc.">
        <title>Complete Genome Sequences of Two Acetylene-Fermenting Pelobacter acetylenicus Strains.</title>
        <authorList>
            <person name="Sutton J.M."/>
            <person name="Baesman S.M."/>
            <person name="Fierst J.L."/>
            <person name="Poret-Peterson A.T."/>
            <person name="Oremland R.S."/>
            <person name="Dunlap D.S."/>
            <person name="Akob D.M."/>
        </authorList>
    </citation>
    <scope>NUCLEOTIDE SEQUENCE [LARGE SCALE GENOMIC DNA]</scope>
    <source>
        <strain evidence="5 6">DSM 3247</strain>
    </source>
</reference>
<evidence type="ECO:0000256" key="1">
    <source>
        <dbReference type="PROSITE-ProRule" id="PRU00473"/>
    </source>
</evidence>
<feature type="signal peptide" evidence="3">
    <location>
        <begin position="1"/>
        <end position="19"/>
    </location>
</feature>
<dbReference type="AlphaFoldDB" id="A0A1L3GDH6"/>
<dbReference type="InterPro" id="IPR036737">
    <property type="entry name" value="OmpA-like_sf"/>
</dbReference>
<dbReference type="PROSITE" id="PS51123">
    <property type="entry name" value="OMPA_2"/>
    <property type="match status" value="1"/>
</dbReference>
<evidence type="ECO:0000259" key="4">
    <source>
        <dbReference type="PROSITE" id="PS51123"/>
    </source>
</evidence>
<sequence length="199" mass="21832">MRLFYVVLLLASLSVPAWADTICRQYHNADFGAAATSYSAKAFVITNVCEEPNLPAQRSVSLSVRVGQQTATASAIETGSFPPEANSNRSNLDPKRDSSTWTVWFDFDRAELSESSKAVLDEVPCTAKVRVAGYACRLGSEQHNRDLSRYRAESVSAYLQDRGVTVMSKNGRGECCPISTDNLSLNRRAVVEQVKESAK</sequence>
<evidence type="ECO:0000256" key="2">
    <source>
        <dbReference type="SAM" id="MobiDB-lite"/>
    </source>
</evidence>
<dbReference type="Proteomes" id="UP000182264">
    <property type="component" value="Chromosome"/>
</dbReference>
<protein>
    <recommendedName>
        <fullName evidence="4">OmpA-like domain-containing protein</fullName>
    </recommendedName>
</protein>
<accession>A0A1L3GDH6</accession>
<evidence type="ECO:0000313" key="5">
    <source>
        <dbReference type="EMBL" id="APG23996.1"/>
    </source>
</evidence>
<name>A0A1L3GDH6_SYNAC</name>
<feature type="region of interest" description="Disordered" evidence="2">
    <location>
        <begin position="75"/>
        <end position="97"/>
    </location>
</feature>
<dbReference type="InterPro" id="IPR006665">
    <property type="entry name" value="OmpA-like"/>
</dbReference>
<keyword evidence="3" id="KW-0732">Signal</keyword>
<proteinExistence type="predicted"/>
<organism evidence="5 6">
    <name type="scientific">Syntrophotalea acetylenica</name>
    <name type="common">Pelobacter acetylenicus</name>
    <dbReference type="NCBI Taxonomy" id="29542"/>
    <lineage>
        <taxon>Bacteria</taxon>
        <taxon>Pseudomonadati</taxon>
        <taxon>Thermodesulfobacteriota</taxon>
        <taxon>Desulfuromonadia</taxon>
        <taxon>Desulfuromonadales</taxon>
        <taxon>Syntrophotaleaceae</taxon>
        <taxon>Syntrophotalea</taxon>
    </lineage>
</organism>
<dbReference type="Pfam" id="PF00691">
    <property type="entry name" value="OmpA"/>
    <property type="match status" value="1"/>
</dbReference>
<dbReference type="EMBL" id="CP015518">
    <property type="protein sequence ID" value="APG23996.1"/>
    <property type="molecule type" value="Genomic_DNA"/>
</dbReference>
<dbReference type="CDD" id="cd07185">
    <property type="entry name" value="OmpA_C-like"/>
    <property type="match status" value="1"/>
</dbReference>
<dbReference type="Gene3D" id="3.30.1330.60">
    <property type="entry name" value="OmpA-like domain"/>
    <property type="match status" value="1"/>
</dbReference>
<feature type="domain" description="OmpA-like" evidence="4">
    <location>
        <begin position="99"/>
        <end position="197"/>
    </location>
</feature>
<keyword evidence="6" id="KW-1185">Reference proteome</keyword>
<evidence type="ECO:0000256" key="3">
    <source>
        <dbReference type="SAM" id="SignalP"/>
    </source>
</evidence>
<dbReference type="GO" id="GO:0016020">
    <property type="term" value="C:membrane"/>
    <property type="evidence" value="ECO:0007669"/>
    <property type="project" value="UniProtKB-UniRule"/>
</dbReference>
<evidence type="ECO:0000313" key="6">
    <source>
        <dbReference type="Proteomes" id="UP000182264"/>
    </source>
</evidence>